<dbReference type="EMBL" id="JACJQC010000011">
    <property type="protein sequence ID" value="MBD2172500.1"/>
    <property type="molecule type" value="Genomic_DNA"/>
</dbReference>
<dbReference type="RefSeq" id="WP_168370991.1">
    <property type="nucleotide sequence ID" value="NZ_JACJQC010000011.1"/>
</dbReference>
<evidence type="ECO:0000313" key="1">
    <source>
        <dbReference type="EMBL" id="MBD2172500.1"/>
    </source>
</evidence>
<keyword evidence="2" id="KW-1185">Reference proteome</keyword>
<name>A0ABR7ZJ09_ANACY</name>
<dbReference type="Proteomes" id="UP000638897">
    <property type="component" value="Unassembled WGS sequence"/>
</dbReference>
<organism evidence="1 2">
    <name type="scientific">Anabaena cylindrica FACHB-318</name>
    <dbReference type="NCBI Taxonomy" id="2692880"/>
    <lineage>
        <taxon>Bacteria</taxon>
        <taxon>Bacillati</taxon>
        <taxon>Cyanobacteriota</taxon>
        <taxon>Cyanophyceae</taxon>
        <taxon>Nostocales</taxon>
        <taxon>Nostocaceae</taxon>
        <taxon>Anabaena</taxon>
    </lineage>
</organism>
<proteinExistence type="predicted"/>
<evidence type="ECO:0000313" key="2">
    <source>
        <dbReference type="Proteomes" id="UP000638897"/>
    </source>
</evidence>
<sequence>MRTYPLNPQPRTGISLGFYQHSPYRYAPHRLLFKLTISSRRKSVFSIRIPVVPLAVILCDKYNGMANERLLLLPKTIKLFDFGEGCDRTCWYFEGDTSGGLRLRF</sequence>
<accession>A0ABR7ZJ09</accession>
<gene>
    <name evidence="1" type="ORF">H6F81_14830</name>
</gene>
<comment type="caution">
    <text evidence="1">The sequence shown here is derived from an EMBL/GenBank/DDBJ whole genome shotgun (WGS) entry which is preliminary data.</text>
</comment>
<reference evidence="1 2" key="1">
    <citation type="journal article" date="2020" name="ISME J.">
        <title>Comparative genomics reveals insights into cyanobacterial evolution and habitat adaptation.</title>
        <authorList>
            <person name="Chen M.Y."/>
            <person name="Teng W.K."/>
            <person name="Zhao L."/>
            <person name="Hu C.X."/>
            <person name="Zhou Y.K."/>
            <person name="Han B.P."/>
            <person name="Song L.R."/>
            <person name="Shu W.S."/>
        </authorList>
    </citation>
    <scope>NUCLEOTIDE SEQUENCE [LARGE SCALE GENOMIC DNA]</scope>
    <source>
        <strain evidence="1 2">FACHB-318</strain>
    </source>
</reference>
<protein>
    <submittedName>
        <fullName evidence="1">Uncharacterized protein</fullName>
    </submittedName>
</protein>